<keyword evidence="2" id="KW-1185">Reference proteome</keyword>
<protein>
    <submittedName>
        <fullName evidence="1">Uncharacterized protein</fullName>
    </submittedName>
</protein>
<reference evidence="1 2" key="1">
    <citation type="journal article" date="2018" name="Nat. Ecol. Evol.">
        <title>Pezizomycetes genomes reveal the molecular basis of ectomycorrhizal truffle lifestyle.</title>
        <authorList>
            <person name="Murat C."/>
            <person name="Payen T."/>
            <person name="Noel B."/>
            <person name="Kuo A."/>
            <person name="Morin E."/>
            <person name="Chen J."/>
            <person name="Kohler A."/>
            <person name="Krizsan K."/>
            <person name="Balestrini R."/>
            <person name="Da Silva C."/>
            <person name="Montanini B."/>
            <person name="Hainaut M."/>
            <person name="Levati E."/>
            <person name="Barry K.W."/>
            <person name="Belfiori B."/>
            <person name="Cichocki N."/>
            <person name="Clum A."/>
            <person name="Dockter R.B."/>
            <person name="Fauchery L."/>
            <person name="Guy J."/>
            <person name="Iotti M."/>
            <person name="Le Tacon F."/>
            <person name="Lindquist E.A."/>
            <person name="Lipzen A."/>
            <person name="Malagnac F."/>
            <person name="Mello A."/>
            <person name="Molinier V."/>
            <person name="Miyauchi S."/>
            <person name="Poulain J."/>
            <person name="Riccioni C."/>
            <person name="Rubini A."/>
            <person name="Sitrit Y."/>
            <person name="Splivallo R."/>
            <person name="Traeger S."/>
            <person name="Wang M."/>
            <person name="Zifcakova L."/>
            <person name="Wipf D."/>
            <person name="Zambonelli A."/>
            <person name="Paolocci F."/>
            <person name="Nowrousian M."/>
            <person name="Ottonello S."/>
            <person name="Baldrian P."/>
            <person name="Spatafora J.W."/>
            <person name="Henrissat B."/>
            <person name="Nagy L.G."/>
            <person name="Aury J.M."/>
            <person name="Wincker P."/>
            <person name="Grigoriev I.V."/>
            <person name="Bonfante P."/>
            <person name="Martin F.M."/>
        </authorList>
    </citation>
    <scope>NUCLEOTIDE SEQUENCE [LARGE SCALE GENOMIC DNA]</scope>
    <source>
        <strain evidence="1 2">ATCC MYA-4762</strain>
    </source>
</reference>
<dbReference type="InParanoid" id="A0A3N4M0V9"/>
<dbReference type="EMBL" id="ML121529">
    <property type="protein sequence ID" value="RPB28667.1"/>
    <property type="molecule type" value="Genomic_DNA"/>
</dbReference>
<dbReference type="AlphaFoldDB" id="A0A3N4M0V9"/>
<organism evidence="1 2">
    <name type="scientific">Terfezia boudieri ATCC MYA-4762</name>
    <dbReference type="NCBI Taxonomy" id="1051890"/>
    <lineage>
        <taxon>Eukaryota</taxon>
        <taxon>Fungi</taxon>
        <taxon>Dikarya</taxon>
        <taxon>Ascomycota</taxon>
        <taxon>Pezizomycotina</taxon>
        <taxon>Pezizomycetes</taxon>
        <taxon>Pezizales</taxon>
        <taxon>Pezizaceae</taxon>
        <taxon>Terfezia</taxon>
    </lineage>
</organism>
<accession>A0A3N4M0V9</accession>
<evidence type="ECO:0000313" key="1">
    <source>
        <dbReference type="EMBL" id="RPB28667.1"/>
    </source>
</evidence>
<sequence>MVWGCFWGNQRGTFVPVIGVGGLVAAEEEEEEEEEVYLEMSALIGNQTRHQAGDLIVARGLESLFVRIEVGC</sequence>
<evidence type="ECO:0000313" key="2">
    <source>
        <dbReference type="Proteomes" id="UP000267821"/>
    </source>
</evidence>
<proteinExistence type="predicted"/>
<name>A0A3N4M0V9_9PEZI</name>
<gene>
    <name evidence="1" type="ORF">L211DRAFT_833651</name>
</gene>
<dbReference type="Proteomes" id="UP000267821">
    <property type="component" value="Unassembled WGS sequence"/>
</dbReference>